<dbReference type="AlphaFoldDB" id="A0AAN6DA99"/>
<dbReference type="GO" id="GO:0008270">
    <property type="term" value="F:zinc ion binding"/>
    <property type="evidence" value="ECO:0007669"/>
    <property type="project" value="InterPro"/>
</dbReference>
<evidence type="ECO:0000313" key="4">
    <source>
        <dbReference type="EMBL" id="KAG7815734.1"/>
    </source>
</evidence>
<evidence type="ECO:0000256" key="1">
    <source>
        <dbReference type="ARBA" id="ARBA00023242"/>
    </source>
</evidence>
<reference evidence="4" key="1">
    <citation type="journal article" date="2021" name="G3 (Bethesda)">
        <title>Genomic diversity, chromosomal rearrangements, and interspecies hybridization in the ogataea polymorpha species complex.</title>
        <authorList>
            <person name="Hanson S.J."/>
            <person name="Cinneide E.O."/>
            <person name="Salzberg L.I."/>
            <person name="Wolfe K.H."/>
            <person name="McGowan J."/>
            <person name="Fitzpatrick D.A."/>
            <person name="Matlin K."/>
        </authorList>
    </citation>
    <scope>NUCLEOTIDE SEQUENCE</scope>
    <source>
        <strain evidence="4">61-244</strain>
    </source>
</reference>
<feature type="domain" description="Zn(2)-C6 fungal-type" evidence="3">
    <location>
        <begin position="10"/>
        <end position="40"/>
    </location>
</feature>
<evidence type="ECO:0000259" key="3">
    <source>
        <dbReference type="PROSITE" id="PS50048"/>
    </source>
</evidence>
<dbReference type="PANTHER" id="PTHR37534">
    <property type="entry name" value="TRANSCRIPTIONAL ACTIVATOR PROTEIN UGA3"/>
    <property type="match status" value="1"/>
</dbReference>
<proteinExistence type="predicted"/>
<dbReference type="GO" id="GO:0000976">
    <property type="term" value="F:transcription cis-regulatory region binding"/>
    <property type="evidence" value="ECO:0007669"/>
    <property type="project" value="TreeGrafter"/>
</dbReference>
<feature type="region of interest" description="Disordered" evidence="2">
    <location>
        <begin position="169"/>
        <end position="219"/>
    </location>
</feature>
<comment type="caution">
    <text evidence="4">The sequence shown here is derived from an EMBL/GenBank/DDBJ whole genome shotgun (WGS) entry which is preliminary data.</text>
</comment>
<organism evidence="4 5">
    <name type="scientific">Pichia angusta</name>
    <name type="common">Yeast</name>
    <name type="synonym">Hansenula polymorpha</name>
    <dbReference type="NCBI Taxonomy" id="870730"/>
    <lineage>
        <taxon>Eukaryota</taxon>
        <taxon>Fungi</taxon>
        <taxon>Dikarya</taxon>
        <taxon>Ascomycota</taxon>
        <taxon>Saccharomycotina</taxon>
        <taxon>Pichiomycetes</taxon>
        <taxon>Pichiales</taxon>
        <taxon>Pichiaceae</taxon>
        <taxon>Ogataea</taxon>
    </lineage>
</organism>
<dbReference type="PROSITE" id="PS50048">
    <property type="entry name" value="ZN2_CY6_FUNGAL_2"/>
    <property type="match status" value="1"/>
</dbReference>
<keyword evidence="1" id="KW-0539">Nucleus</keyword>
<sequence>MKGIKKSKSGCLVCKRRKKKCDEAKPRCGHCQRLGLDCKYGIVLNWMKIQLHARFHASCARPPDHHLLNANFTSMGLAYHLLQMSPNCPVRVHNELWTAAVAEPCIDPRKTSPEYLFNHYVRNMSKSRSFCESTDTANEFLSIIVPLCKNFTALNQRFAELLLAVRPVQRRRHQRAAPDPGHVRPLEPRDPRGADHHHHDSVRGRDRKHQQKLGQPHEGGVSGVLVAAAGAGAQLQGAHVCVPLFFAALRSARVHVKRRRSGATARLMPLAGH</sequence>
<dbReference type="GO" id="GO:0000981">
    <property type="term" value="F:DNA-binding transcription factor activity, RNA polymerase II-specific"/>
    <property type="evidence" value="ECO:0007669"/>
    <property type="project" value="InterPro"/>
</dbReference>
<dbReference type="PANTHER" id="PTHR37534:SF49">
    <property type="entry name" value="LYSINE BIOSYNTHESIS REGULATORY PROTEIN LYS14"/>
    <property type="match status" value="1"/>
</dbReference>
<dbReference type="Proteomes" id="UP001196530">
    <property type="component" value="Unassembled WGS sequence"/>
</dbReference>
<gene>
    <name evidence="4" type="ORF">KL928_005333</name>
</gene>
<dbReference type="Gene3D" id="4.10.240.10">
    <property type="entry name" value="Zn(2)-C6 fungal-type DNA-binding domain"/>
    <property type="match status" value="1"/>
</dbReference>
<protein>
    <recommendedName>
        <fullName evidence="3">Zn(2)-C6 fungal-type domain-containing protein</fullName>
    </recommendedName>
</protein>
<dbReference type="CDD" id="cd00067">
    <property type="entry name" value="GAL4"/>
    <property type="match status" value="1"/>
</dbReference>
<dbReference type="PROSITE" id="PS00463">
    <property type="entry name" value="ZN2_CY6_FUNGAL_1"/>
    <property type="match status" value="1"/>
</dbReference>
<evidence type="ECO:0000313" key="5">
    <source>
        <dbReference type="Proteomes" id="UP001196530"/>
    </source>
</evidence>
<dbReference type="InterPro" id="IPR001138">
    <property type="entry name" value="Zn2Cys6_DnaBD"/>
</dbReference>
<accession>A0AAN6DA99</accession>
<dbReference type="GO" id="GO:0045944">
    <property type="term" value="P:positive regulation of transcription by RNA polymerase II"/>
    <property type="evidence" value="ECO:0007669"/>
    <property type="project" value="TreeGrafter"/>
</dbReference>
<dbReference type="GeneID" id="66129384"/>
<name>A0AAN6DA99_PICAN</name>
<dbReference type="EMBL" id="JAHLUX010000014">
    <property type="protein sequence ID" value="KAG7815734.1"/>
    <property type="molecule type" value="Genomic_DNA"/>
</dbReference>
<evidence type="ECO:0000256" key="2">
    <source>
        <dbReference type="SAM" id="MobiDB-lite"/>
    </source>
</evidence>
<feature type="compositionally biased region" description="Basic and acidic residues" evidence="2">
    <location>
        <begin position="181"/>
        <end position="204"/>
    </location>
</feature>
<dbReference type="Pfam" id="PF00172">
    <property type="entry name" value="Zn_clus"/>
    <property type="match status" value="1"/>
</dbReference>
<dbReference type="InterPro" id="IPR036864">
    <property type="entry name" value="Zn2-C6_fun-type_DNA-bd_sf"/>
</dbReference>
<dbReference type="GO" id="GO:0005634">
    <property type="term" value="C:nucleus"/>
    <property type="evidence" value="ECO:0007669"/>
    <property type="project" value="TreeGrafter"/>
</dbReference>
<dbReference type="RefSeq" id="XP_043057314.1">
    <property type="nucleotide sequence ID" value="XM_043206131.1"/>
</dbReference>
<dbReference type="SUPFAM" id="SSF57701">
    <property type="entry name" value="Zn2/Cys6 DNA-binding domain"/>
    <property type="match status" value="1"/>
</dbReference>
<dbReference type="SMART" id="SM00066">
    <property type="entry name" value="GAL4"/>
    <property type="match status" value="1"/>
</dbReference>